<keyword evidence="4" id="KW-0808">Transferase</keyword>
<dbReference type="Pfam" id="PF13181">
    <property type="entry name" value="TPR_8"/>
    <property type="match status" value="1"/>
</dbReference>
<keyword evidence="6 13" id="KW-0418">Kinase</keyword>
<keyword evidence="11" id="KW-1133">Transmembrane helix</keyword>
<sequence>MINKKNKRKLDGVMNLCCFRYFLLFFIIITQFAHGKDEIEIDINDKIEECLITLTSVELKEQIDEVCKILLSLNDIEIKQLTSSLVNNELSVNASLVEFCQSINLYRSKEYKGGLSILPTSTFIHTSHNCIEAYYFEHKGNLHRYLGDYTNSISSFLQSIKAYENLGDFYELSRINYKIGVSNLDIKNYILAEEYLNKAYTFAQKTKSNRLKKTTSITLASCYQLQKKHKKALDLYYFVLNELKFNANDSARVLMNIGSIQKTAGRFSIAKSYYHQSLEIRKKSKDTLGIAKAYNNIGQLHIEMNEYEKALKYIMKSYKYAIKNENNNIALSSSYNLVELYTHLNKSDSALWFLDYYVNLSAQIRNANIRNELLELDKKYKTLEKDNQIAQLQKEDALNQARLKTKNILIVVISCFLVLLLIVGYLINRQRKELVQSRRRLLRQKEDITGMNEQLRVSNLAKERILSVIGHDLRGPVGGLKELIELYMELPEYEPDDIDNLLKSAREASTSTYHLLENLLSWANSQRGEIVFNPVATPLLPLIKQTVQLLDKSINTRHVKFEYDIPKTLVVQVDMNMLRTIIRNLVSNALKYSPENGLITISTEKNNASLHFCVSDQGHGMTAEETQSIFKKKETYFIGSEMTAKGTGLGLILCKEFVERHGGSIWIESEKGVGTKVCFSIPAKGIKTKSVSDLQVAPAQ</sequence>
<evidence type="ECO:0000256" key="3">
    <source>
        <dbReference type="ARBA" id="ARBA00022553"/>
    </source>
</evidence>
<dbReference type="InterPro" id="IPR004358">
    <property type="entry name" value="Sig_transdc_His_kin-like_C"/>
</dbReference>
<evidence type="ECO:0000259" key="12">
    <source>
        <dbReference type="PROSITE" id="PS50109"/>
    </source>
</evidence>
<dbReference type="InterPro" id="IPR036890">
    <property type="entry name" value="HATPase_C_sf"/>
</dbReference>
<evidence type="ECO:0000256" key="10">
    <source>
        <dbReference type="SAM" id="Coils"/>
    </source>
</evidence>
<dbReference type="SUPFAM" id="SSF48452">
    <property type="entry name" value="TPR-like"/>
    <property type="match status" value="2"/>
</dbReference>
<evidence type="ECO:0000256" key="9">
    <source>
        <dbReference type="PROSITE-ProRule" id="PRU00339"/>
    </source>
</evidence>
<name>A0ABS1HMU7_9BACT</name>
<gene>
    <name evidence="13" type="ORF">JIV24_16535</name>
</gene>
<dbReference type="InterPro" id="IPR003661">
    <property type="entry name" value="HisK_dim/P_dom"/>
</dbReference>
<feature type="domain" description="Histidine kinase" evidence="12">
    <location>
        <begin position="468"/>
        <end position="685"/>
    </location>
</feature>
<keyword evidence="9" id="KW-0802">TPR repeat</keyword>
<dbReference type="CDD" id="cd00075">
    <property type="entry name" value="HATPase"/>
    <property type="match status" value="1"/>
</dbReference>
<dbReference type="InterPro" id="IPR005467">
    <property type="entry name" value="His_kinase_dom"/>
</dbReference>
<keyword evidence="11" id="KW-0472">Membrane</keyword>
<dbReference type="EMBL" id="JAENRR010000047">
    <property type="protein sequence ID" value="MBK3518956.1"/>
    <property type="molecule type" value="Genomic_DNA"/>
</dbReference>
<feature type="coiled-coil region" evidence="10">
    <location>
        <begin position="357"/>
        <end position="400"/>
    </location>
</feature>
<evidence type="ECO:0000256" key="11">
    <source>
        <dbReference type="SAM" id="Phobius"/>
    </source>
</evidence>
<comment type="caution">
    <text evidence="13">The sequence shown here is derived from an EMBL/GenBank/DDBJ whole genome shotgun (WGS) entry which is preliminary data.</text>
</comment>
<dbReference type="PROSITE" id="PS50005">
    <property type="entry name" value="TPR"/>
    <property type="match status" value="1"/>
</dbReference>
<evidence type="ECO:0000256" key="5">
    <source>
        <dbReference type="ARBA" id="ARBA00022741"/>
    </source>
</evidence>
<dbReference type="PANTHER" id="PTHR42878:SF7">
    <property type="entry name" value="SENSOR HISTIDINE KINASE GLRK"/>
    <property type="match status" value="1"/>
</dbReference>
<dbReference type="InterPro" id="IPR011990">
    <property type="entry name" value="TPR-like_helical_dom_sf"/>
</dbReference>
<dbReference type="InterPro" id="IPR019734">
    <property type="entry name" value="TPR_rpt"/>
</dbReference>
<dbReference type="Proteomes" id="UP000605676">
    <property type="component" value="Unassembled WGS sequence"/>
</dbReference>
<dbReference type="InterPro" id="IPR003594">
    <property type="entry name" value="HATPase_dom"/>
</dbReference>
<dbReference type="SMART" id="SM00387">
    <property type="entry name" value="HATPase_c"/>
    <property type="match status" value="1"/>
</dbReference>
<keyword evidence="10" id="KW-0175">Coiled coil</keyword>
<evidence type="ECO:0000256" key="6">
    <source>
        <dbReference type="ARBA" id="ARBA00022777"/>
    </source>
</evidence>
<reference evidence="13 14" key="1">
    <citation type="submission" date="2021-01" db="EMBL/GenBank/DDBJ databases">
        <title>Carboxyliciviraga sp.nov., isolated from coastal sediments.</title>
        <authorList>
            <person name="Lu D."/>
            <person name="Zhang T."/>
        </authorList>
    </citation>
    <scope>NUCLEOTIDE SEQUENCE [LARGE SCALE GENOMIC DNA]</scope>
    <source>
        <strain evidence="13 14">N1Y132</strain>
    </source>
</reference>
<dbReference type="Pfam" id="PF13424">
    <property type="entry name" value="TPR_12"/>
    <property type="match status" value="1"/>
</dbReference>
<evidence type="ECO:0000256" key="1">
    <source>
        <dbReference type="ARBA" id="ARBA00000085"/>
    </source>
</evidence>
<dbReference type="PROSITE" id="PS50109">
    <property type="entry name" value="HIS_KIN"/>
    <property type="match status" value="1"/>
</dbReference>
<evidence type="ECO:0000256" key="2">
    <source>
        <dbReference type="ARBA" id="ARBA00012438"/>
    </source>
</evidence>
<dbReference type="SUPFAM" id="SSF47384">
    <property type="entry name" value="Homodimeric domain of signal transducing histidine kinase"/>
    <property type="match status" value="1"/>
</dbReference>
<keyword evidence="8" id="KW-0902">Two-component regulatory system</keyword>
<dbReference type="GO" id="GO:0016301">
    <property type="term" value="F:kinase activity"/>
    <property type="evidence" value="ECO:0007669"/>
    <property type="project" value="UniProtKB-KW"/>
</dbReference>
<dbReference type="CDD" id="cd00082">
    <property type="entry name" value="HisKA"/>
    <property type="match status" value="1"/>
</dbReference>
<keyword evidence="14" id="KW-1185">Reference proteome</keyword>
<evidence type="ECO:0000256" key="4">
    <source>
        <dbReference type="ARBA" id="ARBA00022679"/>
    </source>
</evidence>
<organism evidence="13 14">
    <name type="scientific">Carboxylicivirga marina</name>
    <dbReference type="NCBI Taxonomy" id="2800988"/>
    <lineage>
        <taxon>Bacteria</taxon>
        <taxon>Pseudomonadati</taxon>
        <taxon>Bacteroidota</taxon>
        <taxon>Bacteroidia</taxon>
        <taxon>Marinilabiliales</taxon>
        <taxon>Marinilabiliaceae</taxon>
        <taxon>Carboxylicivirga</taxon>
    </lineage>
</organism>
<evidence type="ECO:0000313" key="13">
    <source>
        <dbReference type="EMBL" id="MBK3518956.1"/>
    </source>
</evidence>
<dbReference type="Gene3D" id="1.10.287.130">
    <property type="match status" value="1"/>
</dbReference>
<dbReference type="Gene3D" id="3.30.565.10">
    <property type="entry name" value="Histidine kinase-like ATPase, C-terminal domain"/>
    <property type="match status" value="1"/>
</dbReference>
<proteinExistence type="predicted"/>
<feature type="transmembrane region" description="Helical" evidence="11">
    <location>
        <begin position="12"/>
        <end position="33"/>
    </location>
</feature>
<evidence type="ECO:0000313" key="14">
    <source>
        <dbReference type="Proteomes" id="UP000605676"/>
    </source>
</evidence>
<dbReference type="RefSeq" id="WP_200466177.1">
    <property type="nucleotide sequence ID" value="NZ_JAENRR010000047.1"/>
</dbReference>
<evidence type="ECO:0000256" key="7">
    <source>
        <dbReference type="ARBA" id="ARBA00022840"/>
    </source>
</evidence>
<dbReference type="Gene3D" id="1.25.40.10">
    <property type="entry name" value="Tetratricopeptide repeat domain"/>
    <property type="match status" value="2"/>
</dbReference>
<feature type="repeat" description="TPR" evidence="9">
    <location>
        <begin position="291"/>
        <end position="324"/>
    </location>
</feature>
<dbReference type="PRINTS" id="PR00344">
    <property type="entry name" value="BCTRLSENSOR"/>
</dbReference>
<evidence type="ECO:0000256" key="8">
    <source>
        <dbReference type="ARBA" id="ARBA00023012"/>
    </source>
</evidence>
<dbReference type="InterPro" id="IPR036097">
    <property type="entry name" value="HisK_dim/P_sf"/>
</dbReference>
<dbReference type="InterPro" id="IPR050351">
    <property type="entry name" value="BphY/WalK/GraS-like"/>
</dbReference>
<dbReference type="Pfam" id="PF02518">
    <property type="entry name" value="HATPase_c"/>
    <property type="match status" value="1"/>
</dbReference>
<keyword evidence="11" id="KW-0812">Transmembrane</keyword>
<dbReference type="SMART" id="SM00388">
    <property type="entry name" value="HisKA"/>
    <property type="match status" value="1"/>
</dbReference>
<dbReference type="SUPFAM" id="SSF55874">
    <property type="entry name" value="ATPase domain of HSP90 chaperone/DNA topoisomerase II/histidine kinase"/>
    <property type="match status" value="1"/>
</dbReference>
<dbReference type="EC" id="2.7.13.3" evidence="2"/>
<protein>
    <recommendedName>
        <fullName evidence="2">histidine kinase</fullName>
        <ecNumber evidence="2">2.7.13.3</ecNumber>
    </recommendedName>
</protein>
<dbReference type="SMART" id="SM00028">
    <property type="entry name" value="TPR"/>
    <property type="match status" value="5"/>
</dbReference>
<dbReference type="PANTHER" id="PTHR42878">
    <property type="entry name" value="TWO-COMPONENT HISTIDINE KINASE"/>
    <property type="match status" value="1"/>
</dbReference>
<accession>A0ABS1HMU7</accession>
<keyword evidence="5" id="KW-0547">Nucleotide-binding</keyword>
<keyword evidence="7" id="KW-0067">ATP-binding</keyword>
<feature type="transmembrane region" description="Helical" evidence="11">
    <location>
        <begin position="408"/>
        <end position="428"/>
    </location>
</feature>
<keyword evidence="3" id="KW-0597">Phosphoprotein</keyword>
<comment type="catalytic activity">
    <reaction evidence="1">
        <text>ATP + protein L-histidine = ADP + protein N-phospho-L-histidine.</text>
        <dbReference type="EC" id="2.7.13.3"/>
    </reaction>
</comment>